<name>A0A914L3V7_MELIC</name>
<dbReference type="GO" id="GO:0005524">
    <property type="term" value="F:ATP binding"/>
    <property type="evidence" value="ECO:0007669"/>
    <property type="project" value="InterPro"/>
</dbReference>
<keyword evidence="3" id="KW-1185">Reference proteome</keyword>
<feature type="coiled-coil region" evidence="1">
    <location>
        <begin position="120"/>
        <end position="147"/>
    </location>
</feature>
<dbReference type="SUPFAM" id="SSF140990">
    <property type="entry name" value="FtsH protease domain-like"/>
    <property type="match status" value="1"/>
</dbReference>
<dbReference type="InterPro" id="IPR037219">
    <property type="entry name" value="Peptidase_M41-like"/>
</dbReference>
<evidence type="ECO:0000256" key="2">
    <source>
        <dbReference type="SAM" id="MobiDB-lite"/>
    </source>
</evidence>
<dbReference type="AlphaFoldDB" id="A0A914L3V7"/>
<evidence type="ECO:0000313" key="3">
    <source>
        <dbReference type="Proteomes" id="UP000887563"/>
    </source>
</evidence>
<dbReference type="GO" id="GO:0004222">
    <property type="term" value="F:metalloendopeptidase activity"/>
    <property type="evidence" value="ECO:0007669"/>
    <property type="project" value="InterPro"/>
</dbReference>
<dbReference type="WBParaSite" id="Minc3s00248g08519">
    <property type="protein sequence ID" value="Minc3s00248g08519"/>
    <property type="gene ID" value="Minc3s00248g08519"/>
</dbReference>
<keyword evidence="1" id="KW-0175">Coiled coil</keyword>
<dbReference type="Gene3D" id="1.20.58.760">
    <property type="entry name" value="Peptidase M41"/>
    <property type="match status" value="1"/>
</dbReference>
<proteinExistence type="predicted"/>
<feature type="region of interest" description="Disordered" evidence="2">
    <location>
        <begin position="1"/>
        <end position="24"/>
    </location>
</feature>
<sequence length="170" mass="19400">MIKKPSLLEGPKHKQQPHDSTRDTISKSNKFLGLTLFDTESKLVWDEKDCDKLMAGLLASVAGEIKLNNGTPTSQVADDIEQAWFLAHSMVENLIMKGFISHSKYSQSEASKQKHDEACLEILKKNLKEAQRRVDENEQLIKMVAVKLMEKNELHRDEILDIFKGRRVLV</sequence>
<dbReference type="GO" id="GO:0004176">
    <property type="term" value="F:ATP-dependent peptidase activity"/>
    <property type="evidence" value="ECO:0007669"/>
    <property type="project" value="InterPro"/>
</dbReference>
<accession>A0A914L3V7</accession>
<dbReference type="Proteomes" id="UP000887563">
    <property type="component" value="Unplaced"/>
</dbReference>
<dbReference type="GO" id="GO:0006508">
    <property type="term" value="P:proteolysis"/>
    <property type="evidence" value="ECO:0007669"/>
    <property type="project" value="InterPro"/>
</dbReference>
<evidence type="ECO:0000313" key="4">
    <source>
        <dbReference type="WBParaSite" id="Minc3s00248g08519"/>
    </source>
</evidence>
<feature type="compositionally biased region" description="Basic and acidic residues" evidence="2">
    <location>
        <begin position="10"/>
        <end position="24"/>
    </location>
</feature>
<organism evidence="3 4">
    <name type="scientific">Meloidogyne incognita</name>
    <name type="common">Southern root-knot nematode worm</name>
    <name type="synonym">Oxyuris incognita</name>
    <dbReference type="NCBI Taxonomy" id="6306"/>
    <lineage>
        <taxon>Eukaryota</taxon>
        <taxon>Metazoa</taxon>
        <taxon>Ecdysozoa</taxon>
        <taxon>Nematoda</taxon>
        <taxon>Chromadorea</taxon>
        <taxon>Rhabditida</taxon>
        <taxon>Tylenchina</taxon>
        <taxon>Tylenchomorpha</taxon>
        <taxon>Tylenchoidea</taxon>
        <taxon>Meloidogynidae</taxon>
        <taxon>Meloidogyninae</taxon>
        <taxon>Meloidogyne</taxon>
        <taxon>Meloidogyne incognita group</taxon>
    </lineage>
</organism>
<reference evidence="4" key="1">
    <citation type="submission" date="2022-11" db="UniProtKB">
        <authorList>
            <consortium name="WormBaseParasite"/>
        </authorList>
    </citation>
    <scope>IDENTIFICATION</scope>
</reference>
<evidence type="ECO:0000256" key="1">
    <source>
        <dbReference type="SAM" id="Coils"/>
    </source>
</evidence>
<protein>
    <submittedName>
        <fullName evidence="4">Uncharacterized protein</fullName>
    </submittedName>
</protein>